<dbReference type="GO" id="GO:0043130">
    <property type="term" value="F:ubiquitin binding"/>
    <property type="evidence" value="ECO:0007669"/>
    <property type="project" value="InterPro"/>
</dbReference>
<feature type="compositionally biased region" description="Basic and acidic residues" evidence="1">
    <location>
        <begin position="160"/>
        <end position="185"/>
    </location>
</feature>
<dbReference type="InterPro" id="IPR041807">
    <property type="entry name" value="Cue5/Don1_CUE"/>
</dbReference>
<evidence type="ECO:0000313" key="3">
    <source>
        <dbReference type="EMBL" id="KAH0543850.1"/>
    </source>
</evidence>
<comment type="caution">
    <text evidence="3">The sequence shown here is derived from an EMBL/GenBank/DDBJ whole genome shotgun (WGS) entry which is preliminary data.</text>
</comment>
<dbReference type="PANTHER" id="PTHR16461:SF5">
    <property type="entry name" value="TOLL-INTERACTING PROTEIN"/>
    <property type="match status" value="1"/>
</dbReference>
<feature type="compositionally biased region" description="Basic and acidic residues" evidence="1">
    <location>
        <begin position="1"/>
        <end position="13"/>
    </location>
</feature>
<proteinExistence type="predicted"/>
<name>A0A9P8I187_9PEZI</name>
<dbReference type="GO" id="GO:0006511">
    <property type="term" value="P:ubiquitin-dependent protein catabolic process"/>
    <property type="evidence" value="ECO:0007669"/>
    <property type="project" value="TreeGrafter"/>
</dbReference>
<accession>A0A9P8I187</accession>
<protein>
    <recommendedName>
        <fullName evidence="2">CUE domain-containing protein</fullName>
    </recommendedName>
</protein>
<feature type="region of interest" description="Disordered" evidence="1">
    <location>
        <begin position="96"/>
        <end position="139"/>
    </location>
</feature>
<dbReference type="EMBL" id="JAGHQL010000026">
    <property type="protein sequence ID" value="KAH0543850.1"/>
    <property type="molecule type" value="Genomic_DNA"/>
</dbReference>
<gene>
    <name evidence="3" type="ORF">FGG08_001889</name>
</gene>
<dbReference type="InterPro" id="IPR009060">
    <property type="entry name" value="UBA-like_sf"/>
</dbReference>
<keyword evidence="4" id="KW-1185">Reference proteome</keyword>
<dbReference type="Proteomes" id="UP000698800">
    <property type="component" value="Unassembled WGS sequence"/>
</dbReference>
<dbReference type="FunFam" id="1.10.8.10:FF:000064">
    <property type="entry name" value="Similar to CUE domain-containing protein"/>
    <property type="match status" value="1"/>
</dbReference>
<feature type="region of interest" description="Disordered" evidence="1">
    <location>
        <begin position="1"/>
        <end position="66"/>
    </location>
</feature>
<dbReference type="SUPFAM" id="SSF46934">
    <property type="entry name" value="UBA-like"/>
    <property type="match status" value="1"/>
</dbReference>
<dbReference type="GO" id="GO:0005737">
    <property type="term" value="C:cytoplasm"/>
    <property type="evidence" value="ECO:0007669"/>
    <property type="project" value="TreeGrafter"/>
</dbReference>
<dbReference type="AlphaFoldDB" id="A0A9P8I187"/>
<evidence type="ECO:0000256" key="1">
    <source>
        <dbReference type="SAM" id="MobiDB-lite"/>
    </source>
</evidence>
<evidence type="ECO:0000313" key="4">
    <source>
        <dbReference type="Proteomes" id="UP000698800"/>
    </source>
</evidence>
<dbReference type="Gene3D" id="1.10.8.10">
    <property type="entry name" value="DNA helicase RuvA subunit, C-terminal domain"/>
    <property type="match status" value="1"/>
</dbReference>
<dbReference type="InterPro" id="IPR003892">
    <property type="entry name" value="CUE"/>
</dbReference>
<dbReference type="Pfam" id="PF02845">
    <property type="entry name" value="CUE"/>
    <property type="match status" value="1"/>
</dbReference>
<sequence>MADPKLPDTHLPKETAIPGAESPTTARPLDFDDEPLNAGSTSPHPAAEESAPPKPPRPLSPQQQAEATLREAFPSIDAAVVRAVLTASGGRIEPAFNALLGMTDPDSQNDPPPPPKPPRPTQPLANTGPDTSTPRGQLEADEIYARQLAEHYGGVRRVSTGREEPRLPKPRRETGLKPNELYDDREHSFLDDDLPVIKENIRKGFLETQSKVNQWVTQLKKKIDGEDDEDGYDRPSAGAKPGYNPNLQQRPYGQRRSGDSGRRSTDRDRERYDADPRVLSDDFVGLDLKHNEGPRRSTRPLANPDLFKPTPVAPRTSSNPRKVSFQDESESDSLYRPPPPATSKQSKWEPLSTLDPSPVADDPFSLGDSDEERESKSKDTKGGDTEKVEEATAAAMAESIGHDGKLGSQVKPGTAGTAEAAEDKLTGK</sequence>
<dbReference type="OrthoDB" id="9942608at2759"/>
<reference evidence="3" key="1">
    <citation type="submission" date="2021-03" db="EMBL/GenBank/DDBJ databases">
        <title>Comparative genomics and phylogenomic investigation of the class Geoglossomycetes provide insights into ecological specialization and systematics.</title>
        <authorList>
            <person name="Melie T."/>
            <person name="Pirro S."/>
            <person name="Miller A.N."/>
            <person name="Quandt A."/>
        </authorList>
    </citation>
    <scope>NUCLEOTIDE SEQUENCE</scope>
    <source>
        <strain evidence="3">GBOQ0MN5Z8</strain>
    </source>
</reference>
<dbReference type="PANTHER" id="PTHR16461">
    <property type="entry name" value="TOLL-INTERACTING PROTEIN"/>
    <property type="match status" value="1"/>
</dbReference>
<dbReference type="CDD" id="cd14372">
    <property type="entry name" value="CUE_Cue5p_like"/>
    <property type="match status" value="1"/>
</dbReference>
<feature type="domain" description="CUE" evidence="2">
    <location>
        <begin position="60"/>
        <end position="104"/>
    </location>
</feature>
<feature type="compositionally biased region" description="Basic and acidic residues" evidence="1">
    <location>
        <begin position="256"/>
        <end position="280"/>
    </location>
</feature>
<dbReference type="SMART" id="SM00546">
    <property type="entry name" value="CUE"/>
    <property type="match status" value="1"/>
</dbReference>
<feature type="compositionally biased region" description="Pro residues" evidence="1">
    <location>
        <begin position="110"/>
        <end position="121"/>
    </location>
</feature>
<dbReference type="PROSITE" id="PS51140">
    <property type="entry name" value="CUE"/>
    <property type="match status" value="1"/>
</dbReference>
<evidence type="ECO:0000259" key="2">
    <source>
        <dbReference type="PROSITE" id="PS51140"/>
    </source>
</evidence>
<dbReference type="GO" id="GO:0031624">
    <property type="term" value="F:ubiquitin conjugating enzyme binding"/>
    <property type="evidence" value="ECO:0007669"/>
    <property type="project" value="TreeGrafter"/>
</dbReference>
<feature type="compositionally biased region" description="Polar residues" evidence="1">
    <location>
        <begin position="124"/>
        <end position="135"/>
    </location>
</feature>
<organism evidence="3 4">
    <name type="scientific">Glutinoglossum americanum</name>
    <dbReference type="NCBI Taxonomy" id="1670608"/>
    <lineage>
        <taxon>Eukaryota</taxon>
        <taxon>Fungi</taxon>
        <taxon>Dikarya</taxon>
        <taxon>Ascomycota</taxon>
        <taxon>Pezizomycotina</taxon>
        <taxon>Geoglossomycetes</taxon>
        <taxon>Geoglossales</taxon>
        <taxon>Geoglossaceae</taxon>
        <taxon>Glutinoglossum</taxon>
    </lineage>
</organism>
<feature type="compositionally biased region" description="Basic and acidic residues" evidence="1">
    <location>
        <begin position="373"/>
        <end position="390"/>
    </location>
</feature>
<feature type="region of interest" description="Disordered" evidence="1">
    <location>
        <begin position="151"/>
        <end position="185"/>
    </location>
</feature>
<feature type="region of interest" description="Disordered" evidence="1">
    <location>
        <begin position="221"/>
        <end position="428"/>
    </location>
</feature>